<feature type="domain" description="Thioesterase" evidence="1">
    <location>
        <begin position="145"/>
        <end position="208"/>
    </location>
</feature>
<accession>A0A9W8LNP8</accession>
<dbReference type="OrthoDB" id="506431at2759"/>
<dbReference type="InterPro" id="IPR052061">
    <property type="entry name" value="PTE-AB_protein"/>
</dbReference>
<proteinExistence type="predicted"/>
<name>A0A9W8LNP8_9FUNG</name>
<dbReference type="InterPro" id="IPR006683">
    <property type="entry name" value="Thioestr_dom"/>
</dbReference>
<dbReference type="Gene3D" id="3.10.129.10">
    <property type="entry name" value="Hotdog Thioesterase"/>
    <property type="match status" value="1"/>
</dbReference>
<dbReference type="PANTHER" id="PTHR47260:SF1">
    <property type="entry name" value="UPF0644 PROTEIN PB2B4.06"/>
    <property type="match status" value="1"/>
</dbReference>
<protein>
    <recommendedName>
        <fullName evidence="1">Thioesterase domain-containing protein</fullName>
    </recommendedName>
</protein>
<dbReference type="Pfam" id="PF03061">
    <property type="entry name" value="4HBT"/>
    <property type="match status" value="1"/>
</dbReference>
<dbReference type="AlphaFoldDB" id="A0A9W8LNP8"/>
<dbReference type="Proteomes" id="UP001140172">
    <property type="component" value="Unassembled WGS sequence"/>
</dbReference>
<evidence type="ECO:0000259" key="1">
    <source>
        <dbReference type="Pfam" id="PF03061"/>
    </source>
</evidence>
<evidence type="ECO:0000313" key="3">
    <source>
        <dbReference type="Proteomes" id="UP001140172"/>
    </source>
</evidence>
<dbReference type="EMBL" id="JANBUM010000050">
    <property type="protein sequence ID" value="KAJ2786646.1"/>
    <property type="molecule type" value="Genomic_DNA"/>
</dbReference>
<dbReference type="CDD" id="cd03443">
    <property type="entry name" value="PaaI_thioesterase"/>
    <property type="match status" value="1"/>
</dbReference>
<gene>
    <name evidence="2" type="ORF">GGI15_001361</name>
</gene>
<reference evidence="2" key="1">
    <citation type="submission" date="2022-07" db="EMBL/GenBank/DDBJ databases">
        <title>Phylogenomic reconstructions and comparative analyses of Kickxellomycotina fungi.</title>
        <authorList>
            <person name="Reynolds N.K."/>
            <person name="Stajich J.E."/>
            <person name="Barry K."/>
            <person name="Grigoriev I.V."/>
            <person name="Crous P."/>
            <person name="Smith M.E."/>
        </authorList>
    </citation>
    <scope>NUCLEOTIDE SEQUENCE</scope>
    <source>
        <strain evidence="2">BCRC 34489</strain>
    </source>
</reference>
<comment type="caution">
    <text evidence="2">The sequence shown here is derived from an EMBL/GenBank/DDBJ whole genome shotgun (WGS) entry which is preliminary data.</text>
</comment>
<sequence>MDNAPCLDIEWPIYHTPQRIKEAKPLLQKLSNIPLVQSLVKQENVVRKEFFWPVTGLWMHQTPETMLYGALSGSNDLPLVPVIFQWKPGCTPEHLNKGIFESCISSAVKQNYASIRVPGVTIVQYMGPNLGMSGVANGIAGELPTVHPGVLTTIIDHFTARLSYSNMPQKPTFTANLQLEYLVPVRTDSFVAADAWITSIEGRKTVVSAYMADALTGQVFVKAKALFVSAK</sequence>
<organism evidence="2 3">
    <name type="scientific">Coemansia interrupta</name>
    <dbReference type="NCBI Taxonomy" id="1126814"/>
    <lineage>
        <taxon>Eukaryota</taxon>
        <taxon>Fungi</taxon>
        <taxon>Fungi incertae sedis</taxon>
        <taxon>Zoopagomycota</taxon>
        <taxon>Kickxellomycotina</taxon>
        <taxon>Kickxellomycetes</taxon>
        <taxon>Kickxellales</taxon>
        <taxon>Kickxellaceae</taxon>
        <taxon>Coemansia</taxon>
    </lineage>
</organism>
<evidence type="ECO:0000313" key="2">
    <source>
        <dbReference type="EMBL" id="KAJ2786646.1"/>
    </source>
</evidence>
<dbReference type="InterPro" id="IPR029069">
    <property type="entry name" value="HotDog_dom_sf"/>
</dbReference>
<dbReference type="SUPFAM" id="SSF54637">
    <property type="entry name" value="Thioesterase/thiol ester dehydrase-isomerase"/>
    <property type="match status" value="1"/>
</dbReference>
<keyword evidence="3" id="KW-1185">Reference proteome</keyword>
<dbReference type="PANTHER" id="PTHR47260">
    <property type="entry name" value="UPF0644 PROTEIN PB2B4.06"/>
    <property type="match status" value="1"/>
</dbReference>